<reference evidence="4" key="2">
    <citation type="submission" date="2020-06" db="EMBL/GenBank/DDBJ databases">
        <authorList>
            <person name="Sheffer M."/>
        </authorList>
    </citation>
    <scope>NUCLEOTIDE SEQUENCE</scope>
</reference>
<feature type="region of interest" description="Disordered" evidence="2">
    <location>
        <begin position="152"/>
        <end position="188"/>
    </location>
</feature>
<proteinExistence type="predicted"/>
<feature type="domain" description="CCHC-type" evidence="3">
    <location>
        <begin position="198"/>
        <end position="213"/>
    </location>
</feature>
<accession>A0A8T0DZV7</accession>
<dbReference type="PROSITE" id="PS50158">
    <property type="entry name" value="ZF_CCHC"/>
    <property type="match status" value="1"/>
</dbReference>
<evidence type="ECO:0000256" key="2">
    <source>
        <dbReference type="SAM" id="MobiDB-lite"/>
    </source>
</evidence>
<dbReference type="SUPFAM" id="SSF57756">
    <property type="entry name" value="Retrovirus zinc finger-like domains"/>
    <property type="match status" value="1"/>
</dbReference>
<dbReference type="Proteomes" id="UP000807504">
    <property type="component" value="Unassembled WGS sequence"/>
</dbReference>
<dbReference type="EMBL" id="JABXBU010002231">
    <property type="protein sequence ID" value="KAF8763676.1"/>
    <property type="molecule type" value="Genomic_DNA"/>
</dbReference>
<keyword evidence="5" id="KW-1185">Reference proteome</keyword>
<dbReference type="InterPro" id="IPR001878">
    <property type="entry name" value="Znf_CCHC"/>
</dbReference>
<organism evidence="4 5">
    <name type="scientific">Argiope bruennichi</name>
    <name type="common">Wasp spider</name>
    <name type="synonym">Aranea bruennichi</name>
    <dbReference type="NCBI Taxonomy" id="94029"/>
    <lineage>
        <taxon>Eukaryota</taxon>
        <taxon>Metazoa</taxon>
        <taxon>Ecdysozoa</taxon>
        <taxon>Arthropoda</taxon>
        <taxon>Chelicerata</taxon>
        <taxon>Arachnida</taxon>
        <taxon>Araneae</taxon>
        <taxon>Araneomorphae</taxon>
        <taxon>Entelegynae</taxon>
        <taxon>Araneoidea</taxon>
        <taxon>Araneidae</taxon>
        <taxon>Argiope</taxon>
    </lineage>
</organism>
<keyword evidence="1" id="KW-0862">Zinc</keyword>
<dbReference type="GO" id="GO:0008270">
    <property type="term" value="F:zinc ion binding"/>
    <property type="evidence" value="ECO:0007669"/>
    <property type="project" value="UniProtKB-KW"/>
</dbReference>
<keyword evidence="1" id="KW-0479">Metal-binding</keyword>
<evidence type="ECO:0000256" key="1">
    <source>
        <dbReference type="PROSITE-ProRule" id="PRU00047"/>
    </source>
</evidence>
<dbReference type="InterPro" id="IPR036875">
    <property type="entry name" value="Znf_CCHC_sf"/>
</dbReference>
<dbReference type="AlphaFoldDB" id="A0A8T0DZV7"/>
<evidence type="ECO:0000259" key="3">
    <source>
        <dbReference type="PROSITE" id="PS50158"/>
    </source>
</evidence>
<name>A0A8T0DZV7_ARGBR</name>
<evidence type="ECO:0000313" key="5">
    <source>
        <dbReference type="Proteomes" id="UP000807504"/>
    </source>
</evidence>
<evidence type="ECO:0000313" key="4">
    <source>
        <dbReference type="EMBL" id="KAF8763676.1"/>
    </source>
</evidence>
<gene>
    <name evidence="4" type="ORF">HNY73_021834</name>
</gene>
<sequence>MVEGGEADQKFSAGASSAPSNIAPVPVLTYQLPRSPYEKVAHLMKGIAEDLYQILSSQEYETTDAFVKRCRHIESLRRRRIVRPRFQRLPNVSAVSTETDADYLRSLLRTIVREELQKIMPEVQDYTDNETEKPRDIASVIQEEVMEALAPITGARRDKTTPQRSIPTRPQARRETTNRPTPQRRTDLWRTDNNVPLCYHCGRPGHVLRYCRERRRIFQNARATRTINPRRDVYADSLASYDDDYAQPTSSRIEAVHLITTFPQPPRVAITSTPFQSFSAPTR</sequence>
<dbReference type="SMART" id="SM00343">
    <property type="entry name" value="ZnF_C2HC"/>
    <property type="match status" value="1"/>
</dbReference>
<keyword evidence="1" id="KW-0863">Zinc-finger</keyword>
<protein>
    <recommendedName>
        <fullName evidence="3">CCHC-type domain-containing protein</fullName>
    </recommendedName>
</protein>
<comment type="caution">
    <text evidence="4">The sequence shown here is derived from an EMBL/GenBank/DDBJ whole genome shotgun (WGS) entry which is preliminary data.</text>
</comment>
<reference evidence="4" key="1">
    <citation type="journal article" date="2020" name="bioRxiv">
        <title>Chromosome-level reference genome of the European wasp spider Argiope bruennichi: a resource for studies on range expansion and evolutionary adaptation.</title>
        <authorList>
            <person name="Sheffer M.M."/>
            <person name="Hoppe A."/>
            <person name="Krehenwinkel H."/>
            <person name="Uhl G."/>
            <person name="Kuss A.W."/>
            <person name="Jensen L."/>
            <person name="Jensen C."/>
            <person name="Gillespie R.G."/>
            <person name="Hoff K.J."/>
            <person name="Prost S."/>
        </authorList>
    </citation>
    <scope>NUCLEOTIDE SEQUENCE</scope>
</reference>
<dbReference type="GO" id="GO:0003676">
    <property type="term" value="F:nucleic acid binding"/>
    <property type="evidence" value="ECO:0007669"/>
    <property type="project" value="InterPro"/>
</dbReference>